<name>Q12JA6_SHEDO</name>
<dbReference type="InterPro" id="IPR013976">
    <property type="entry name" value="HDOD"/>
</dbReference>
<dbReference type="HOGENOM" id="CLU_060731_0_0_6"/>
<dbReference type="Pfam" id="PF08668">
    <property type="entry name" value="HDOD"/>
    <property type="match status" value="1"/>
</dbReference>
<protein>
    <recommendedName>
        <fullName evidence="1">HDOD domain-containing protein</fullName>
    </recommendedName>
</protein>
<dbReference type="EMBL" id="CP000302">
    <property type="protein sequence ID" value="ABE56470.1"/>
    <property type="molecule type" value="Genomic_DNA"/>
</dbReference>
<accession>Q12JA6</accession>
<feature type="domain" description="HDOD" evidence="1">
    <location>
        <begin position="99"/>
        <end position="305"/>
    </location>
</feature>
<dbReference type="OrthoDB" id="6233174at2"/>
<dbReference type="Gene3D" id="1.10.3210.10">
    <property type="entry name" value="Hypothetical protein af1432"/>
    <property type="match status" value="1"/>
</dbReference>
<evidence type="ECO:0000259" key="1">
    <source>
        <dbReference type="PROSITE" id="PS51833"/>
    </source>
</evidence>
<evidence type="ECO:0000313" key="2">
    <source>
        <dbReference type="EMBL" id="ABE56470.1"/>
    </source>
</evidence>
<proteinExistence type="predicted"/>
<organism evidence="2 3">
    <name type="scientific">Shewanella denitrificans (strain OS217 / ATCC BAA-1090 / DSM 15013)</name>
    <dbReference type="NCBI Taxonomy" id="318161"/>
    <lineage>
        <taxon>Bacteria</taxon>
        <taxon>Pseudomonadati</taxon>
        <taxon>Pseudomonadota</taxon>
        <taxon>Gammaproteobacteria</taxon>
        <taxon>Alteromonadales</taxon>
        <taxon>Shewanellaceae</taxon>
        <taxon>Shewanella</taxon>
    </lineage>
</organism>
<dbReference type="KEGG" id="sdn:Sden_3194"/>
<dbReference type="eggNOG" id="COG1639">
    <property type="taxonomic scope" value="Bacteria"/>
</dbReference>
<dbReference type="AlphaFoldDB" id="Q12JA6"/>
<dbReference type="Proteomes" id="UP000001982">
    <property type="component" value="Chromosome"/>
</dbReference>
<sequence>MAISVAGGVKPGKIIEVEYRLYLQLLVGKKAAVKMEDELDTLLDDAANKLEIERAAIKLRLDKQLKAKALYQAISEQLSHAVSKDIEHQLSWPEKVSGLSGISQTQLLLLDLLAAKEVNLARLRPLIDDSSWLVSELTAMINSPSSRHRRTNRGNIQVSDLKLILNYVGVENLRLLVPYFCLRHWLPSGNANVLWAARKLWRYSIISAIAAKALGQLHSKNVSLVYTCALLNQLGSAVVLNCGARMFEKHWRTWLQEASHSRDKEVYDAILATEFPANEIFNQVMHHGQKYSWQLLSLQSFDDSPITQVLKELDVEYHFSELSPEAAIVAKASCYAKVYLLEELKLIEHQEKRVMFDYYEFSQDELACLKGLNFRKLDLF</sequence>
<gene>
    <name evidence="2" type="ordered locus">Sden_3194</name>
</gene>
<keyword evidence="3" id="KW-1185">Reference proteome</keyword>
<dbReference type="RefSeq" id="WP_011497615.1">
    <property type="nucleotide sequence ID" value="NC_007954.1"/>
</dbReference>
<evidence type="ECO:0000313" key="3">
    <source>
        <dbReference type="Proteomes" id="UP000001982"/>
    </source>
</evidence>
<dbReference type="SUPFAM" id="SSF109604">
    <property type="entry name" value="HD-domain/PDEase-like"/>
    <property type="match status" value="1"/>
</dbReference>
<reference evidence="2 3" key="1">
    <citation type="submission" date="2006-03" db="EMBL/GenBank/DDBJ databases">
        <title>Complete sequence of Shewanella denitrificans OS217.</title>
        <authorList>
            <consortium name="US DOE Joint Genome Institute"/>
            <person name="Copeland A."/>
            <person name="Lucas S."/>
            <person name="Lapidus A."/>
            <person name="Barry K."/>
            <person name="Detter J.C."/>
            <person name="Glavina del Rio T."/>
            <person name="Hammon N."/>
            <person name="Israni S."/>
            <person name="Dalin E."/>
            <person name="Tice H."/>
            <person name="Pitluck S."/>
            <person name="Brettin T."/>
            <person name="Bruce D."/>
            <person name="Han C."/>
            <person name="Tapia R."/>
            <person name="Gilna P."/>
            <person name="Kiss H."/>
            <person name="Schmutz J."/>
            <person name="Larimer F."/>
            <person name="Land M."/>
            <person name="Hauser L."/>
            <person name="Kyrpides N."/>
            <person name="Lykidis A."/>
            <person name="Richardson P."/>
        </authorList>
    </citation>
    <scope>NUCLEOTIDE SEQUENCE [LARGE SCALE GENOMIC DNA]</scope>
    <source>
        <strain evidence="3">OS217 / ATCC BAA-1090 / DSM 15013</strain>
    </source>
</reference>
<dbReference type="PROSITE" id="PS51833">
    <property type="entry name" value="HDOD"/>
    <property type="match status" value="1"/>
</dbReference>
<dbReference type="STRING" id="318161.Sden_3194"/>